<feature type="transmembrane region" description="Helical" evidence="1">
    <location>
        <begin position="178"/>
        <end position="195"/>
    </location>
</feature>
<evidence type="ECO:0008006" key="4">
    <source>
        <dbReference type="Google" id="ProtNLM"/>
    </source>
</evidence>
<dbReference type="AlphaFoldDB" id="I3II39"/>
<feature type="transmembrane region" description="Helical" evidence="1">
    <location>
        <begin position="98"/>
        <end position="123"/>
    </location>
</feature>
<feature type="transmembrane region" description="Helical" evidence="1">
    <location>
        <begin position="207"/>
        <end position="225"/>
    </location>
</feature>
<accession>I3II39</accession>
<feature type="transmembrane region" description="Helical" evidence="1">
    <location>
        <begin position="143"/>
        <end position="171"/>
    </location>
</feature>
<feature type="transmembrane region" description="Helical" evidence="1">
    <location>
        <begin position="21"/>
        <end position="44"/>
    </location>
</feature>
<protein>
    <recommendedName>
        <fullName evidence="4">ABC transporter permease component</fullName>
    </recommendedName>
</protein>
<dbReference type="PANTHER" id="PTHR43471:SF10">
    <property type="entry name" value="SLL1107 PROTEIN"/>
    <property type="match status" value="1"/>
</dbReference>
<dbReference type="GO" id="GO:0140359">
    <property type="term" value="F:ABC-type transporter activity"/>
    <property type="evidence" value="ECO:0007669"/>
    <property type="project" value="InterPro"/>
</dbReference>
<evidence type="ECO:0000313" key="3">
    <source>
        <dbReference type="Proteomes" id="UP000002985"/>
    </source>
</evidence>
<dbReference type="Pfam" id="PF12679">
    <property type="entry name" value="ABC2_membrane_2"/>
    <property type="match status" value="1"/>
</dbReference>
<evidence type="ECO:0000313" key="2">
    <source>
        <dbReference type="EMBL" id="GAB61384.1"/>
    </source>
</evidence>
<keyword evidence="3" id="KW-1185">Reference proteome</keyword>
<gene>
    <name evidence="2" type="ORF">KSU1_B0527</name>
</gene>
<feature type="transmembrane region" description="Helical" evidence="1">
    <location>
        <begin position="237"/>
        <end position="257"/>
    </location>
</feature>
<dbReference type="EMBL" id="BAFH01000002">
    <property type="protein sequence ID" value="GAB61384.1"/>
    <property type="molecule type" value="Genomic_DNA"/>
</dbReference>
<name>I3II39_9BACT</name>
<reference evidence="2 3" key="1">
    <citation type="journal article" date="2012" name="FEBS Lett.">
        <title>Anammox organism KSU-1 expresses a NirK-type copper-containing nitrite reductase instead of a NirS-type with cytochrome cd1.</title>
        <authorList>
            <person name="Hira D."/>
            <person name="Toh H."/>
            <person name="Migita C.T."/>
            <person name="Okubo H."/>
            <person name="Nishiyama T."/>
            <person name="Hattori M."/>
            <person name="Furukawa K."/>
            <person name="Fujii T."/>
        </authorList>
    </citation>
    <scope>NUCLEOTIDE SEQUENCE [LARGE SCALE GENOMIC DNA]</scope>
</reference>
<dbReference type="STRING" id="247490.KSU1_B0527"/>
<dbReference type="GO" id="GO:0005886">
    <property type="term" value="C:plasma membrane"/>
    <property type="evidence" value="ECO:0007669"/>
    <property type="project" value="UniProtKB-SubCell"/>
</dbReference>
<dbReference type="Proteomes" id="UP000002985">
    <property type="component" value="Unassembled WGS sequence"/>
</dbReference>
<proteinExistence type="predicted"/>
<dbReference type="eggNOG" id="COG1277">
    <property type="taxonomic scope" value="Bacteria"/>
</dbReference>
<evidence type="ECO:0000256" key="1">
    <source>
        <dbReference type="SAM" id="Phobius"/>
    </source>
</evidence>
<sequence length="267" mass="29964">MNGCIFSIAVNTIREVTRQSMFYFIICGGILLIFLSFFFTLFAFGEETRMIQEMGISTIMICCLCLASLSATITISSELEKGTMMTLLCKPVNKKSILFGKFFGILAIVFLSCGMMGLFLTVSLSIKDSLEYHKGLLSSFADIGYSVFFELVCSFFQAAIICSIAIAGALYIPMVSNLSLCLFIYAMGNSTYFFQKLFQGNEEGFPWYASIFFIFFPNLSGLNTIGARIGFQKFNLAYVALLLLYAILYIMLVIMLTCEFFNKRECK</sequence>
<comment type="caution">
    <text evidence="2">The sequence shown here is derived from an EMBL/GenBank/DDBJ whole genome shotgun (WGS) entry which is preliminary data.</text>
</comment>
<feature type="transmembrane region" description="Helical" evidence="1">
    <location>
        <begin position="56"/>
        <end position="77"/>
    </location>
</feature>
<keyword evidence="1" id="KW-0472">Membrane</keyword>
<organism evidence="2 3">
    <name type="scientific">Candidatus Jettenia caeni</name>
    <dbReference type="NCBI Taxonomy" id="247490"/>
    <lineage>
        <taxon>Bacteria</taxon>
        <taxon>Pseudomonadati</taxon>
        <taxon>Planctomycetota</taxon>
        <taxon>Candidatus Brocadiia</taxon>
        <taxon>Candidatus Brocadiales</taxon>
        <taxon>Candidatus Brocadiaceae</taxon>
        <taxon>Candidatus Jettenia</taxon>
    </lineage>
</organism>
<keyword evidence="1" id="KW-1133">Transmembrane helix</keyword>
<dbReference type="PANTHER" id="PTHR43471">
    <property type="entry name" value="ABC TRANSPORTER PERMEASE"/>
    <property type="match status" value="1"/>
</dbReference>
<keyword evidence="1" id="KW-0812">Transmembrane</keyword>